<proteinExistence type="predicted"/>
<organism evidence="2 3">
    <name type="scientific">Kibdelosporangium banguiense</name>
    <dbReference type="NCBI Taxonomy" id="1365924"/>
    <lineage>
        <taxon>Bacteria</taxon>
        <taxon>Bacillati</taxon>
        <taxon>Actinomycetota</taxon>
        <taxon>Actinomycetes</taxon>
        <taxon>Pseudonocardiales</taxon>
        <taxon>Pseudonocardiaceae</taxon>
        <taxon>Kibdelosporangium</taxon>
    </lineage>
</organism>
<dbReference type="Proteomes" id="UP001519332">
    <property type="component" value="Unassembled WGS sequence"/>
</dbReference>
<dbReference type="PANTHER" id="PTHR34069:SF2">
    <property type="entry name" value="BETA-KETOACYL-[ACYL-CARRIER-PROTEIN] SYNTHASE III"/>
    <property type="match status" value="1"/>
</dbReference>
<evidence type="ECO:0000313" key="3">
    <source>
        <dbReference type="Proteomes" id="UP001519332"/>
    </source>
</evidence>
<dbReference type="InterPro" id="IPR013751">
    <property type="entry name" value="ACP_syn_III_N"/>
</dbReference>
<dbReference type="SUPFAM" id="SSF53901">
    <property type="entry name" value="Thiolase-like"/>
    <property type="match status" value="2"/>
</dbReference>
<name>A0ABS4TGG5_9PSEU</name>
<reference evidence="2 3" key="1">
    <citation type="submission" date="2021-03" db="EMBL/GenBank/DDBJ databases">
        <title>Sequencing the genomes of 1000 actinobacteria strains.</title>
        <authorList>
            <person name="Klenk H.-P."/>
        </authorList>
    </citation>
    <scope>NUCLEOTIDE SEQUENCE [LARGE SCALE GENOMIC DNA]</scope>
    <source>
        <strain evidence="2 3">DSM 46670</strain>
    </source>
</reference>
<dbReference type="GO" id="GO:0033818">
    <property type="term" value="F:beta-ketoacyl-acyl-carrier-protein synthase III activity"/>
    <property type="evidence" value="ECO:0007669"/>
    <property type="project" value="UniProtKB-EC"/>
</dbReference>
<feature type="domain" description="Beta-ketoacyl-[acyl-carrier-protein] synthase III N-terminal" evidence="1">
    <location>
        <begin position="129"/>
        <end position="195"/>
    </location>
</feature>
<dbReference type="Pfam" id="PF08545">
    <property type="entry name" value="ACP_syn_III"/>
    <property type="match status" value="1"/>
</dbReference>
<dbReference type="RefSeq" id="WP_209639788.1">
    <property type="nucleotide sequence ID" value="NZ_JAGINW010000001.1"/>
</dbReference>
<evidence type="ECO:0000259" key="1">
    <source>
        <dbReference type="Pfam" id="PF08545"/>
    </source>
</evidence>
<dbReference type="EC" id="2.3.1.180" evidence="2"/>
<evidence type="ECO:0000313" key="2">
    <source>
        <dbReference type="EMBL" id="MBP2323421.1"/>
    </source>
</evidence>
<comment type="caution">
    <text evidence="2">The sequence shown here is derived from an EMBL/GenBank/DDBJ whole genome shotgun (WGS) entry which is preliminary data.</text>
</comment>
<dbReference type="PANTHER" id="PTHR34069">
    <property type="entry name" value="3-OXOACYL-[ACYL-CARRIER-PROTEIN] SYNTHASE 3"/>
    <property type="match status" value="1"/>
</dbReference>
<keyword evidence="2" id="KW-0012">Acyltransferase</keyword>
<accession>A0ABS4TGG5</accession>
<dbReference type="Gene3D" id="3.40.47.10">
    <property type="match status" value="2"/>
</dbReference>
<sequence length="345" mass="36677">MTATLFSHKERTDVSPAAHIVSTGTALPGDPVDNEAIARRFGTDTDWVEAFIGTRQRHFAVDLNTGQVTHTLTDLGAQACAQAMAGAGLEPQDVDFLVLGTSSPDALMPATVNLIADRLGIDQVATYQLQSGCAGALQALDLACRLLDEEHLIGLVVGADVCVKHLVLDRDASSVRPSGRVLSGDGAGAAVLASELVPGSIAVRRVLNRFSGLGQAPGQVVRWFGAADLADPRQPVEEDHKAIAERVPLLARQAMKEILGMTGWHPASMSYLLPPQLPGRVARLVTKELSLTDVTEISSIAHLGNAVPFFQFDLLRDRILAEQRAVAIAIEPSKWIRAAVTLEGV</sequence>
<dbReference type="EMBL" id="JAGINW010000001">
    <property type="protein sequence ID" value="MBP2323421.1"/>
    <property type="molecule type" value="Genomic_DNA"/>
</dbReference>
<gene>
    <name evidence="2" type="ORF">JOF56_003806</name>
</gene>
<keyword evidence="3" id="KW-1185">Reference proteome</keyword>
<keyword evidence="2" id="KW-0808">Transferase</keyword>
<dbReference type="InterPro" id="IPR016039">
    <property type="entry name" value="Thiolase-like"/>
</dbReference>
<protein>
    <submittedName>
        <fullName evidence="2">3-oxoacyl-[acyl-carrier-protein] synthase-3</fullName>
        <ecNumber evidence="2">2.3.1.180</ecNumber>
    </submittedName>
</protein>